<dbReference type="InterPro" id="IPR009057">
    <property type="entry name" value="Homeodomain-like_sf"/>
</dbReference>
<feature type="compositionally biased region" description="Polar residues" evidence="1">
    <location>
        <begin position="544"/>
        <end position="557"/>
    </location>
</feature>
<feature type="compositionally biased region" description="Low complexity" evidence="1">
    <location>
        <begin position="631"/>
        <end position="649"/>
    </location>
</feature>
<feature type="compositionally biased region" description="Polar residues" evidence="1">
    <location>
        <begin position="659"/>
        <end position="675"/>
    </location>
</feature>
<name>A0AAV5REW5_STABA</name>
<feature type="compositionally biased region" description="Polar residues" evidence="1">
    <location>
        <begin position="324"/>
        <end position="342"/>
    </location>
</feature>
<feature type="region of interest" description="Disordered" evidence="1">
    <location>
        <begin position="523"/>
        <end position="559"/>
    </location>
</feature>
<feature type="region of interest" description="Disordered" evidence="1">
    <location>
        <begin position="656"/>
        <end position="675"/>
    </location>
</feature>
<protein>
    <submittedName>
        <fullName evidence="2">Uncharacterized protein</fullName>
    </submittedName>
</protein>
<feature type="region of interest" description="Disordered" evidence="1">
    <location>
        <begin position="273"/>
        <end position="418"/>
    </location>
</feature>
<feature type="region of interest" description="Disordered" evidence="1">
    <location>
        <begin position="45"/>
        <end position="96"/>
    </location>
</feature>
<feature type="compositionally biased region" description="Polar residues" evidence="1">
    <location>
        <begin position="383"/>
        <end position="404"/>
    </location>
</feature>
<feature type="region of interest" description="Disordered" evidence="1">
    <location>
        <begin position="596"/>
        <end position="649"/>
    </location>
</feature>
<evidence type="ECO:0000256" key="1">
    <source>
        <dbReference type="SAM" id="MobiDB-lite"/>
    </source>
</evidence>
<dbReference type="Gene3D" id="1.10.10.60">
    <property type="entry name" value="Homeodomain-like"/>
    <property type="match status" value="1"/>
</dbReference>
<sequence>MSTGETLNTIMDPTVEPTDLYYNSHDYFKQEQISDDLEFRSEFMTQPGSEDVKSEDYSDSYSRVDRQEPYYSIDSQRDNYSSTDVNEAASRPEASDSNVIRPKFQINLDMVRRTMTGINNILGVKLGGTEVGPSALMENPADDPTRDTRESSSSSKNEMSHYRIISDACGFIVANVGKSVLEAAEESIRENSPDDVNAFRPKPPVRKRRGGILGFKELATRAGLSPWHFHRVFRYITGVTPKTYGEALWEYLMIEAGFDLENEELVLMQYMNKDDGETKPSPDSIPSSSSSISSPRSPQSSKTSNDSPIDGSDSHSERLAKSPITASMTSPVMNPANSNSAIPLQPLSGSVPAGRVRKTGSLSRGAGSRSRTRHNRTSSLSTFTIEGNNENSNTSRGRSFSTHTSSRRARVFSNHEEDSTRRQILMSLGPRIQAADLFENAIGTDSFPEFNGIPIPQQQQYNYVEPPDMTGLSLQQQLKGANMAEPPFHNSMMGMLESASVPDYGYLKSYDYYNNNINANNAAMNNNNQSSQPLDDSNAGESALNGNLTRTNSTGAISNPIIPSYANYKGHHKSHSLADGVQSQDQLQNSIDTGIRQQLQRQSQAPGSSRVPNQNQNQSQAPRMMQRMNLQQSQQQGQQQSQPVQSQNQIPNLHRQQHNTHPAQFQQSQHQHLPSMNQASATNVPLPKIPNVSDVANDFGVDFRSSQMNEFSSSNTQSDDFYPSRYPKEKSDHEQVIKNLKQDDQLYRTDSNNIIHENLQLELLNDSFTEELSLNVLDDLPTSFYVNSDDKAVCEAQDETIELLDIDQPLMAWQENSTDGLNYPF</sequence>
<feature type="compositionally biased region" description="Low complexity" evidence="1">
    <location>
        <begin position="360"/>
        <end position="369"/>
    </location>
</feature>
<comment type="caution">
    <text evidence="2">The sequence shown here is derived from an EMBL/GenBank/DDBJ whole genome shotgun (WGS) entry which is preliminary data.</text>
</comment>
<proteinExistence type="predicted"/>
<keyword evidence="3" id="KW-1185">Reference proteome</keyword>
<gene>
    <name evidence="2" type="ORF">DASB73_007040</name>
</gene>
<reference evidence="2 3" key="1">
    <citation type="journal article" date="2023" name="Elife">
        <title>Identification of key yeast species and microbe-microbe interactions impacting larval growth of Drosophila in the wild.</title>
        <authorList>
            <person name="Mure A."/>
            <person name="Sugiura Y."/>
            <person name="Maeda R."/>
            <person name="Honda K."/>
            <person name="Sakurai N."/>
            <person name="Takahashi Y."/>
            <person name="Watada M."/>
            <person name="Katoh T."/>
            <person name="Gotoh A."/>
            <person name="Gotoh Y."/>
            <person name="Taniguchi I."/>
            <person name="Nakamura K."/>
            <person name="Hayashi T."/>
            <person name="Katayama T."/>
            <person name="Uemura T."/>
            <person name="Hattori Y."/>
        </authorList>
    </citation>
    <scope>NUCLEOTIDE SEQUENCE [LARGE SCALE GENOMIC DNA]</scope>
    <source>
        <strain evidence="2 3">SB-73</strain>
    </source>
</reference>
<feature type="region of interest" description="Disordered" evidence="1">
    <location>
        <begin position="129"/>
        <end position="159"/>
    </location>
</feature>
<dbReference type="Proteomes" id="UP001362899">
    <property type="component" value="Unassembled WGS sequence"/>
</dbReference>
<feature type="compositionally biased region" description="Basic and acidic residues" evidence="1">
    <location>
        <begin position="50"/>
        <end position="68"/>
    </location>
</feature>
<organism evidence="2 3">
    <name type="scientific">Starmerella bacillaris</name>
    <name type="common">Yeast</name>
    <name type="synonym">Candida zemplinina</name>
    <dbReference type="NCBI Taxonomy" id="1247836"/>
    <lineage>
        <taxon>Eukaryota</taxon>
        <taxon>Fungi</taxon>
        <taxon>Dikarya</taxon>
        <taxon>Ascomycota</taxon>
        <taxon>Saccharomycotina</taxon>
        <taxon>Dipodascomycetes</taxon>
        <taxon>Dipodascales</taxon>
        <taxon>Trichomonascaceae</taxon>
        <taxon>Starmerella</taxon>
    </lineage>
</organism>
<dbReference type="AlphaFoldDB" id="A0AAV5REW5"/>
<feature type="compositionally biased region" description="Low complexity" evidence="1">
    <location>
        <begin position="281"/>
        <end position="301"/>
    </location>
</feature>
<feature type="region of interest" description="Disordered" evidence="1">
    <location>
        <begin position="708"/>
        <end position="733"/>
    </location>
</feature>
<dbReference type="EMBL" id="BTGC01000003">
    <property type="protein sequence ID" value="GMM49746.1"/>
    <property type="molecule type" value="Genomic_DNA"/>
</dbReference>
<evidence type="ECO:0000313" key="2">
    <source>
        <dbReference type="EMBL" id="GMM49746.1"/>
    </source>
</evidence>
<evidence type="ECO:0000313" key="3">
    <source>
        <dbReference type="Proteomes" id="UP001362899"/>
    </source>
</evidence>
<accession>A0AAV5REW5</accession>
<feature type="compositionally biased region" description="Polar residues" evidence="1">
    <location>
        <begin position="596"/>
        <end position="621"/>
    </location>
</feature>
<dbReference type="SUPFAM" id="SSF46689">
    <property type="entry name" value="Homeodomain-like"/>
    <property type="match status" value="1"/>
</dbReference>
<feature type="compositionally biased region" description="Polar residues" evidence="1">
    <location>
        <begin position="708"/>
        <end position="719"/>
    </location>
</feature>